<proteinExistence type="predicted"/>
<gene>
    <name evidence="3" type="ORF">ENM88_05125</name>
</gene>
<reference evidence="3" key="1">
    <citation type="journal article" date="2020" name="mSystems">
        <title>Genome- and Community-Level Interaction Insights into Carbon Utilization and Element Cycling Functions of Hydrothermarchaeota in Hydrothermal Sediment.</title>
        <authorList>
            <person name="Zhou Z."/>
            <person name="Liu Y."/>
            <person name="Xu W."/>
            <person name="Pan J."/>
            <person name="Luo Z.H."/>
            <person name="Li M."/>
        </authorList>
    </citation>
    <scope>NUCLEOTIDE SEQUENCE [LARGE SCALE GENOMIC DNA]</scope>
    <source>
        <strain evidence="3">SpSt-1125</strain>
    </source>
</reference>
<evidence type="ECO:0000256" key="2">
    <source>
        <dbReference type="SAM" id="MobiDB-lite"/>
    </source>
</evidence>
<keyword evidence="1" id="KW-0175">Coiled coil</keyword>
<organism evidence="3">
    <name type="scientific">Thermofilum pendens</name>
    <dbReference type="NCBI Taxonomy" id="2269"/>
    <lineage>
        <taxon>Archaea</taxon>
        <taxon>Thermoproteota</taxon>
        <taxon>Thermoprotei</taxon>
        <taxon>Thermofilales</taxon>
        <taxon>Thermofilaceae</taxon>
        <taxon>Thermofilum</taxon>
    </lineage>
</organism>
<dbReference type="EMBL" id="DRZM01000154">
    <property type="protein sequence ID" value="HHP05116.1"/>
    <property type="molecule type" value="Genomic_DNA"/>
</dbReference>
<evidence type="ECO:0000256" key="1">
    <source>
        <dbReference type="SAM" id="Coils"/>
    </source>
</evidence>
<name>A0A7J3X7G6_THEPE</name>
<sequence>MLRRKETQEAPARDFLEEHERSAKQASRPLGQAPQLLQAQQPATSTIPHMHAPAQKQRDLPARFEVLLQELRELGFDVKPLEVLKEYAKKLDEEERRLIAEIESKQKTLELVRRARETLRNLGA</sequence>
<feature type="compositionally biased region" description="Low complexity" evidence="2">
    <location>
        <begin position="29"/>
        <end position="43"/>
    </location>
</feature>
<feature type="coiled-coil region" evidence="1">
    <location>
        <begin position="81"/>
        <end position="122"/>
    </location>
</feature>
<accession>A0A7J3X7G6</accession>
<dbReference type="AlphaFoldDB" id="A0A7J3X7G6"/>
<feature type="region of interest" description="Disordered" evidence="2">
    <location>
        <begin position="1"/>
        <end position="58"/>
    </location>
</feature>
<feature type="compositionally biased region" description="Basic and acidic residues" evidence="2">
    <location>
        <begin position="1"/>
        <end position="23"/>
    </location>
</feature>
<protein>
    <submittedName>
        <fullName evidence="3">Uncharacterized protein</fullName>
    </submittedName>
</protein>
<comment type="caution">
    <text evidence="3">The sequence shown here is derived from an EMBL/GenBank/DDBJ whole genome shotgun (WGS) entry which is preliminary data.</text>
</comment>
<evidence type="ECO:0000313" key="3">
    <source>
        <dbReference type="EMBL" id="HHP05116.1"/>
    </source>
</evidence>